<dbReference type="InterPro" id="IPR015421">
    <property type="entry name" value="PyrdxlP-dep_Trfase_major"/>
</dbReference>
<dbReference type="Gene3D" id="3.40.640.10">
    <property type="entry name" value="Type I PLP-dependent aspartate aminotransferase-like (Major domain)"/>
    <property type="match status" value="1"/>
</dbReference>
<evidence type="ECO:0000256" key="2">
    <source>
        <dbReference type="ARBA" id="ARBA00009533"/>
    </source>
</evidence>
<dbReference type="GO" id="GO:0019752">
    <property type="term" value="P:carboxylic acid metabolic process"/>
    <property type="evidence" value="ECO:0007669"/>
    <property type="project" value="InterPro"/>
</dbReference>
<dbReference type="Pfam" id="PF00282">
    <property type="entry name" value="Pyridoxal_deC"/>
    <property type="match status" value="1"/>
</dbReference>
<accession>A0A8B6GC89</accession>
<name>A0A8B6GC89_MYTGA</name>
<dbReference type="PANTHER" id="PTHR42735:SF1">
    <property type="entry name" value="PYRIDOXAL-DEPENDENT DECARBOXYLASE DOMAIN-CONTAINING PROTEIN 1-RELATED"/>
    <property type="match status" value="1"/>
</dbReference>
<feature type="region of interest" description="Disordered" evidence="7">
    <location>
        <begin position="792"/>
        <end position="883"/>
    </location>
</feature>
<proteinExistence type="inferred from homology"/>
<dbReference type="Pfam" id="PF22937">
    <property type="entry name" value="PDXDC1-like_cen2"/>
    <property type="match status" value="1"/>
</dbReference>
<evidence type="ECO:0000256" key="7">
    <source>
        <dbReference type="SAM" id="MobiDB-lite"/>
    </source>
</evidence>
<dbReference type="EMBL" id="UYJE01008205">
    <property type="protein sequence ID" value="VDI62048.1"/>
    <property type="molecule type" value="Genomic_DNA"/>
</dbReference>
<feature type="region of interest" description="Disordered" evidence="7">
    <location>
        <begin position="1"/>
        <end position="25"/>
    </location>
</feature>
<gene>
    <name evidence="10" type="ORF">MGAL_10B068732</name>
</gene>
<dbReference type="GO" id="GO:0016831">
    <property type="term" value="F:carboxy-lyase activity"/>
    <property type="evidence" value="ECO:0007669"/>
    <property type="project" value="UniProtKB-KW"/>
</dbReference>
<keyword evidence="3" id="KW-0210">Decarboxylase</keyword>
<evidence type="ECO:0000259" key="9">
    <source>
        <dbReference type="Pfam" id="PF22937"/>
    </source>
</evidence>
<feature type="compositionally biased region" description="Polar residues" evidence="7">
    <location>
        <begin position="814"/>
        <end position="827"/>
    </location>
</feature>
<dbReference type="Pfam" id="PF22930">
    <property type="entry name" value="PDXDC1-like_cen"/>
    <property type="match status" value="1"/>
</dbReference>
<protein>
    <recommendedName>
        <fullName evidence="6">Pyridoxal-dependent decarboxylase domain-containing protein 1</fullName>
    </recommendedName>
</protein>
<organism evidence="10 11">
    <name type="scientific">Mytilus galloprovincialis</name>
    <name type="common">Mediterranean mussel</name>
    <dbReference type="NCBI Taxonomy" id="29158"/>
    <lineage>
        <taxon>Eukaryota</taxon>
        <taxon>Metazoa</taxon>
        <taxon>Spiralia</taxon>
        <taxon>Lophotrochozoa</taxon>
        <taxon>Mollusca</taxon>
        <taxon>Bivalvia</taxon>
        <taxon>Autobranchia</taxon>
        <taxon>Pteriomorphia</taxon>
        <taxon>Mytilida</taxon>
        <taxon>Mytiloidea</taxon>
        <taxon>Mytilidae</taxon>
        <taxon>Mytilinae</taxon>
        <taxon>Mytilus</taxon>
    </lineage>
</organism>
<keyword evidence="11" id="KW-1185">Reference proteome</keyword>
<dbReference type="GO" id="GO:0030170">
    <property type="term" value="F:pyridoxal phosphate binding"/>
    <property type="evidence" value="ECO:0007669"/>
    <property type="project" value="InterPro"/>
</dbReference>
<dbReference type="AlphaFoldDB" id="A0A8B6GC89"/>
<evidence type="ECO:0000256" key="4">
    <source>
        <dbReference type="ARBA" id="ARBA00022898"/>
    </source>
</evidence>
<dbReference type="SUPFAM" id="SSF53383">
    <property type="entry name" value="PLP-dependent transferases"/>
    <property type="match status" value="1"/>
</dbReference>
<dbReference type="PANTHER" id="PTHR42735">
    <property type="match status" value="1"/>
</dbReference>
<evidence type="ECO:0000256" key="6">
    <source>
        <dbReference type="ARBA" id="ARBA00047190"/>
    </source>
</evidence>
<comment type="caution">
    <text evidence="10">The sequence shown here is derived from an EMBL/GenBank/DDBJ whole genome shotgun (WGS) entry which is preliminary data.</text>
</comment>
<feature type="compositionally biased region" description="Basic and acidic residues" evidence="7">
    <location>
        <begin position="792"/>
        <end position="805"/>
    </location>
</feature>
<keyword evidence="4" id="KW-0663">Pyridoxal phosphate</keyword>
<evidence type="ECO:0000313" key="10">
    <source>
        <dbReference type="EMBL" id="VDI62048.1"/>
    </source>
</evidence>
<evidence type="ECO:0000313" key="11">
    <source>
        <dbReference type="Proteomes" id="UP000596742"/>
    </source>
</evidence>
<dbReference type="InterPro" id="IPR050477">
    <property type="entry name" value="GrpII_AminoAcid_Decarb"/>
</dbReference>
<comment type="cofactor">
    <cofactor evidence="1">
        <name>pyridoxal 5'-phosphate</name>
        <dbReference type="ChEBI" id="CHEBI:597326"/>
    </cofactor>
</comment>
<sequence length="883" mass="98802">MAEASSARPLVEPKQVEEKSMDDEPVLEMNRYVEEEKSKKKVSFTETIMPFDKPEFKPGANEMGASEEMFQQMFMDPMMKDLNRHVQANTDILDKISKDMEDQRKQRLKDRQTSHIPEALKGGGQEMKEIMNKVEDLILFGNAEEVQEEGTVAVKAEKSSAKLQELDSHARAALTAHSLSAYVSTLDEAHLKTFTTKIVSDCELWLSRLFRFGDSSVVYHEEEMDGLVKICRLAMYQKYPKYPTEGFEALYSRPPVIYVSASAKPGVTNYLCLQLGLPLSCICTVPVVTRNGAVGRMNIDVLENLIRDDIAAAKTPVMLVCFAGTPLTGQVDNLDELQDICKRKSIWLHVEGNTLATLTMFSVPTSLQNAKCGDSMTLAIGRWLGIPGLPYCTLYKTNDPALVIAAGLNTFNSQLKLNCLPLWICLQSFGHDGIVDRVKSSCDLAEALYKGINEMPTIKQYSIEKKEEEDVKGIKDLIFKAISALVVFEIVTPNIVFQYAEDGEQTGIQIAPYSTNVEEEEEPEEDQNAVYYDALNMWLGETMQMECPKLNFQIVKLEKEGICLRFAPLECAQVKGIKPEDVEESIVKLKDQINILDATVGQRDKFRACVDQQKNLKLIEMPKWAGLGVVQYLPESCVNHSDHLSHKPRHEINTVNIELVKKLKATDTAFSLGRLENELACVKFGLITDDTDVEELIDHVMKCGKEIEESSRYFEALADLIKQGITIANEDLKKESEEKLQQEGVLRQVPLVGSLLNWWSPPPKDQIKGRTFNLKSGTMASTETTYKYHMQVQEETHSKEKDKKVKTNLFPKGDSQTEPTSPSTKTAQEIRSELQHESTSPTSKTPPEKAPTDIPGSPSTGESPAMTEAPGSPQVKDEGTDLK</sequence>
<dbReference type="InterPro" id="IPR055103">
    <property type="entry name" value="PDXDC1-like_2nd"/>
</dbReference>
<evidence type="ECO:0000256" key="1">
    <source>
        <dbReference type="ARBA" id="ARBA00001933"/>
    </source>
</evidence>
<dbReference type="OrthoDB" id="2161780at2759"/>
<reference evidence="10" key="1">
    <citation type="submission" date="2018-11" db="EMBL/GenBank/DDBJ databases">
        <authorList>
            <person name="Alioto T."/>
            <person name="Alioto T."/>
        </authorList>
    </citation>
    <scope>NUCLEOTIDE SEQUENCE</scope>
</reference>
<evidence type="ECO:0000259" key="8">
    <source>
        <dbReference type="Pfam" id="PF22930"/>
    </source>
</evidence>
<keyword evidence="5" id="KW-0456">Lyase</keyword>
<evidence type="ECO:0000256" key="5">
    <source>
        <dbReference type="ARBA" id="ARBA00023239"/>
    </source>
</evidence>
<dbReference type="InterPro" id="IPR055102">
    <property type="entry name" value="PDXDC1-like_3rd"/>
</dbReference>
<dbReference type="Proteomes" id="UP000596742">
    <property type="component" value="Unassembled WGS sequence"/>
</dbReference>
<feature type="domain" description="PDXDC1-like third" evidence="9">
    <location>
        <begin position="606"/>
        <end position="712"/>
    </location>
</feature>
<comment type="similarity">
    <text evidence="2">Belongs to the group II decarboxylase family.</text>
</comment>
<dbReference type="InterPro" id="IPR015424">
    <property type="entry name" value="PyrdxlP-dep_Trfase"/>
</dbReference>
<evidence type="ECO:0000256" key="3">
    <source>
        <dbReference type="ARBA" id="ARBA00022793"/>
    </source>
</evidence>
<dbReference type="InterPro" id="IPR002129">
    <property type="entry name" value="PyrdxlP-dep_de-COase"/>
</dbReference>
<feature type="domain" description="PDXDC1/PDXD2 second" evidence="8">
    <location>
        <begin position="492"/>
        <end position="600"/>
    </location>
</feature>